<dbReference type="Proteomes" id="UP000593567">
    <property type="component" value="Unassembled WGS sequence"/>
</dbReference>
<proteinExistence type="predicted"/>
<sequence>MSENVELSETQTEELMMLGSSANLLVTKEVLTYLKMRSDSALRVTMHMTGRASYNQANKCHRWYVLFDDQECSSPASIEMMETSESATQYLQTMDIDGTCYGLASGTITIKLNHEPCDGYGASNSNTGHLSSRSVVVYEITTPEEVSESKRIAESHVLVYSTGTIHRSYLGNIQQFYWWNPQWLSDNAILLSISYTKEYADTGLKLSTHGNHRVAPDSTNSGCGRWFFEIDNAECSDPGTIEGVLDPQLASSYYIPLHVSGICHNVGIGSHTIQYSVGRCQGQSMDTDATTGWASSFTIVVEEVRVEELQTSCSGRPVTCS</sequence>
<dbReference type="AlphaFoldDB" id="A0A7J7JLE4"/>
<evidence type="ECO:0000313" key="3">
    <source>
        <dbReference type="Proteomes" id="UP000593567"/>
    </source>
</evidence>
<name>A0A7J7JLE4_BUGNE</name>
<keyword evidence="3" id="KW-1185">Reference proteome</keyword>
<dbReference type="InterPro" id="IPR057873">
    <property type="entry name" value="CTHRC1_C"/>
</dbReference>
<dbReference type="EMBL" id="VXIV02002276">
    <property type="protein sequence ID" value="KAF6026444.1"/>
    <property type="molecule type" value="Genomic_DNA"/>
</dbReference>
<evidence type="ECO:0000259" key="1">
    <source>
        <dbReference type="Pfam" id="PF25815"/>
    </source>
</evidence>
<accession>A0A7J7JLE4</accession>
<comment type="caution">
    <text evidence="2">The sequence shown here is derived from an EMBL/GenBank/DDBJ whole genome shotgun (WGS) entry which is preliminary data.</text>
</comment>
<feature type="domain" description="CTHRC1 C-terminal" evidence="1">
    <location>
        <begin position="168"/>
        <end position="301"/>
    </location>
</feature>
<dbReference type="Pfam" id="PF25815">
    <property type="entry name" value="CTHRC1_C"/>
    <property type="match status" value="2"/>
</dbReference>
<evidence type="ECO:0000313" key="2">
    <source>
        <dbReference type="EMBL" id="KAF6026444.1"/>
    </source>
</evidence>
<organism evidence="2 3">
    <name type="scientific">Bugula neritina</name>
    <name type="common">Brown bryozoan</name>
    <name type="synonym">Sertularia neritina</name>
    <dbReference type="NCBI Taxonomy" id="10212"/>
    <lineage>
        <taxon>Eukaryota</taxon>
        <taxon>Metazoa</taxon>
        <taxon>Spiralia</taxon>
        <taxon>Lophotrochozoa</taxon>
        <taxon>Bryozoa</taxon>
        <taxon>Gymnolaemata</taxon>
        <taxon>Cheilostomatida</taxon>
        <taxon>Flustrina</taxon>
        <taxon>Buguloidea</taxon>
        <taxon>Bugulidae</taxon>
        <taxon>Bugula</taxon>
    </lineage>
</organism>
<gene>
    <name evidence="2" type="ORF">EB796_015260</name>
</gene>
<protein>
    <submittedName>
        <fullName evidence="2">CTHRC1</fullName>
    </submittedName>
</protein>
<reference evidence="2" key="1">
    <citation type="submission" date="2020-06" db="EMBL/GenBank/DDBJ databases">
        <title>Draft genome of Bugula neritina, a colonial animal packing powerful symbionts and potential medicines.</title>
        <authorList>
            <person name="Rayko M."/>
        </authorList>
    </citation>
    <scope>NUCLEOTIDE SEQUENCE [LARGE SCALE GENOMIC DNA]</scope>
    <source>
        <strain evidence="2">Kwan_BN1</strain>
    </source>
</reference>
<feature type="domain" description="CTHRC1 C-terminal" evidence="1">
    <location>
        <begin position="31"/>
        <end position="137"/>
    </location>
</feature>
<dbReference type="OrthoDB" id="10045715at2759"/>